<dbReference type="RefSeq" id="WP_109747417.1">
    <property type="nucleotide sequence ID" value="NZ_CABJAT010000008.1"/>
</dbReference>
<dbReference type="EMBL" id="QGGY01000010">
    <property type="protein sequence ID" value="PWJ74079.1"/>
    <property type="molecule type" value="Genomic_DNA"/>
</dbReference>
<evidence type="ECO:0000256" key="1">
    <source>
        <dbReference type="SAM" id="Phobius"/>
    </source>
</evidence>
<keyword evidence="3" id="KW-1185">Reference proteome</keyword>
<keyword evidence="1" id="KW-0812">Transmembrane</keyword>
<comment type="caution">
    <text evidence="2">The sequence shown here is derived from an EMBL/GenBank/DDBJ whole genome shotgun (WGS) entry which is preliminary data.</text>
</comment>
<proteinExistence type="predicted"/>
<gene>
    <name evidence="2" type="ORF">C7383_110119</name>
</gene>
<feature type="transmembrane region" description="Helical" evidence="1">
    <location>
        <begin position="7"/>
        <end position="26"/>
    </location>
</feature>
<dbReference type="AlphaFoldDB" id="A0AB73T1E3"/>
<reference evidence="2 3" key="1">
    <citation type="submission" date="2018-05" db="EMBL/GenBank/DDBJ databases">
        <authorList>
            <person name="Goeker M."/>
            <person name="Huntemann M."/>
            <person name="Clum A."/>
            <person name="Pillay M."/>
            <person name="Palaniappan K."/>
            <person name="Varghese N."/>
            <person name="Mikhailova N."/>
            <person name="Stamatis D."/>
            <person name="Reddy T."/>
            <person name="Daum C."/>
            <person name="Shapiro N."/>
            <person name="Ivanova N."/>
            <person name="Kyrpides N."/>
            <person name="Woyke T."/>
        </authorList>
    </citation>
    <scope>NUCLEOTIDE SEQUENCE [LARGE SCALE GENOMIC DNA]</scope>
    <source>
        <strain evidence="2 3">DSM 26524</strain>
    </source>
</reference>
<protein>
    <submittedName>
        <fullName evidence="2">Uncharacterized protein</fullName>
    </submittedName>
</protein>
<keyword evidence="1" id="KW-0472">Membrane</keyword>
<organism evidence="2 3">
    <name type="scientific">Murimonas intestini</name>
    <dbReference type="NCBI Taxonomy" id="1337051"/>
    <lineage>
        <taxon>Bacteria</taxon>
        <taxon>Bacillati</taxon>
        <taxon>Bacillota</taxon>
        <taxon>Clostridia</taxon>
        <taxon>Lachnospirales</taxon>
        <taxon>Lachnospiraceae</taxon>
        <taxon>Murimonas</taxon>
    </lineage>
</organism>
<dbReference type="Proteomes" id="UP000245412">
    <property type="component" value="Unassembled WGS sequence"/>
</dbReference>
<accession>A0AB73T1E3</accession>
<sequence length="149" mass="17464">MDHIKELLNLGLPSVIMILLGVLFAFQEIIRLIDWILTRFGIQSRYSLEEKTEKEMILQHEENFNRIDRTLNCLCAANREALADRINQKYKIYMRKGYIPEDEFEEFVNLHDAYNGVDGNHTGDAKFKKCMELPVLVEEDLIGEEVKNE</sequence>
<evidence type="ECO:0000313" key="2">
    <source>
        <dbReference type="EMBL" id="PWJ74079.1"/>
    </source>
</evidence>
<evidence type="ECO:0000313" key="3">
    <source>
        <dbReference type="Proteomes" id="UP000245412"/>
    </source>
</evidence>
<keyword evidence="1" id="KW-1133">Transmembrane helix</keyword>
<name>A0AB73T1E3_9FIRM</name>